<comment type="caution">
    <text evidence="2">The sequence shown here is derived from an EMBL/GenBank/DDBJ whole genome shotgun (WGS) entry which is preliminary data.</text>
</comment>
<feature type="compositionally biased region" description="Polar residues" evidence="1">
    <location>
        <begin position="117"/>
        <end position="133"/>
    </location>
</feature>
<name>A0AA38U953_9AGAR</name>
<dbReference type="EMBL" id="MU806527">
    <property type="protein sequence ID" value="KAJ3834481.1"/>
    <property type="molecule type" value="Genomic_DNA"/>
</dbReference>
<keyword evidence="3" id="KW-1185">Reference proteome</keyword>
<dbReference type="AlphaFoldDB" id="A0AA38U953"/>
<feature type="region of interest" description="Disordered" evidence="1">
    <location>
        <begin position="82"/>
        <end position="166"/>
    </location>
</feature>
<evidence type="ECO:0000313" key="2">
    <source>
        <dbReference type="EMBL" id="KAJ3834481.1"/>
    </source>
</evidence>
<reference evidence="2" key="1">
    <citation type="submission" date="2022-08" db="EMBL/GenBank/DDBJ databases">
        <authorList>
            <consortium name="DOE Joint Genome Institute"/>
            <person name="Min B."/>
            <person name="Riley R."/>
            <person name="Sierra-Patev S."/>
            <person name="Naranjo-Ortiz M."/>
            <person name="Looney B."/>
            <person name="Konkel Z."/>
            <person name="Slot J.C."/>
            <person name="Sakamoto Y."/>
            <person name="Steenwyk J.L."/>
            <person name="Rokas A."/>
            <person name="Carro J."/>
            <person name="Camarero S."/>
            <person name="Ferreira P."/>
            <person name="Molpeceres G."/>
            <person name="Ruiz-Duenas F.J."/>
            <person name="Serrano A."/>
            <person name="Henrissat B."/>
            <person name="Drula E."/>
            <person name="Hughes K.W."/>
            <person name="Mata J.L."/>
            <person name="Ishikawa N.K."/>
            <person name="Vargas-Isla R."/>
            <person name="Ushijima S."/>
            <person name="Smith C.A."/>
            <person name="Ahrendt S."/>
            <person name="Andreopoulos W."/>
            <person name="He G."/>
            <person name="Labutti K."/>
            <person name="Lipzen A."/>
            <person name="Ng V."/>
            <person name="Sandor L."/>
            <person name="Barry K."/>
            <person name="Martinez A.T."/>
            <person name="Xiao Y."/>
            <person name="Gibbons J.G."/>
            <person name="Terashima K."/>
            <person name="Hibbett D.S."/>
            <person name="Grigoriev I.V."/>
        </authorList>
    </citation>
    <scope>NUCLEOTIDE SEQUENCE</scope>
    <source>
        <strain evidence="2">TFB9207</strain>
    </source>
</reference>
<feature type="compositionally biased region" description="Polar residues" evidence="1">
    <location>
        <begin position="89"/>
        <end position="100"/>
    </location>
</feature>
<sequence length="179" mass="19883">MSRFIVSFSREETEAALAYYSSHAEQFPPLVSGFFQTLLNQFSNKVHSANSPQETSFHSTSTDSPTALQMKTTNVFHETTMRPIHAPRRSQTIRPSLVTPSPSPPRMFPEDERLQMMPTSPNHSSQTTLSPSQTEREGFSLPASSPSAPRIFQDTNLIQSGVEETRLPSLELVTCSSGH</sequence>
<organism evidence="2 3">
    <name type="scientific">Lentinula raphanica</name>
    <dbReference type="NCBI Taxonomy" id="153919"/>
    <lineage>
        <taxon>Eukaryota</taxon>
        <taxon>Fungi</taxon>
        <taxon>Dikarya</taxon>
        <taxon>Basidiomycota</taxon>
        <taxon>Agaricomycotina</taxon>
        <taxon>Agaricomycetes</taxon>
        <taxon>Agaricomycetidae</taxon>
        <taxon>Agaricales</taxon>
        <taxon>Marasmiineae</taxon>
        <taxon>Omphalotaceae</taxon>
        <taxon>Lentinula</taxon>
    </lineage>
</organism>
<proteinExistence type="predicted"/>
<gene>
    <name evidence="2" type="ORF">F5878DRAFT_664735</name>
</gene>
<dbReference type="Proteomes" id="UP001163846">
    <property type="component" value="Unassembled WGS sequence"/>
</dbReference>
<protein>
    <submittedName>
        <fullName evidence="2">Uncharacterized protein</fullName>
    </submittedName>
</protein>
<evidence type="ECO:0000313" key="3">
    <source>
        <dbReference type="Proteomes" id="UP001163846"/>
    </source>
</evidence>
<evidence type="ECO:0000256" key="1">
    <source>
        <dbReference type="SAM" id="MobiDB-lite"/>
    </source>
</evidence>
<accession>A0AA38U953</accession>
<feature type="compositionally biased region" description="Polar residues" evidence="1">
    <location>
        <begin position="142"/>
        <end position="159"/>
    </location>
</feature>